<gene>
    <name evidence="1" type="ORF">BAG01nite_13300</name>
    <name evidence="2" type="ORF">EB820_14720</name>
</gene>
<evidence type="ECO:0000313" key="2">
    <source>
        <dbReference type="EMBL" id="RNB54159.1"/>
    </source>
</evidence>
<reference evidence="1 4" key="2">
    <citation type="submission" date="2019-06" db="EMBL/GenBank/DDBJ databases">
        <title>Whole genome shotgun sequence of Brevibacillus agri NBRC 15538.</title>
        <authorList>
            <person name="Hosoyama A."/>
            <person name="Uohara A."/>
            <person name="Ohji S."/>
            <person name="Ichikawa N."/>
        </authorList>
    </citation>
    <scope>NUCLEOTIDE SEQUENCE [LARGE SCALE GENOMIC DNA]</scope>
    <source>
        <strain evidence="1 4">NBRC 15538</strain>
    </source>
</reference>
<sequence length="346" mass="39442">MSEDFYPVLSPDRALRSPEAATQGEVLDKSAYRDLYELASEAGLPYFARLNGQGEVELYLVFESVDAFVEQTRDAVSVEFKTYQGKLLGVIWTLSDPLQPLGFPLTFDIRQAEQRGMALKMLEQPRTFLHYLAYEGGELTHIYSEAISFSTAEVERTREMIRSLFEGRSEAIPQEAQVREEETLSIPALSLPDAVLAEEGLAFVFRYRRMVEAHGAEGAQHLLMSTVRQAVWVMRRHARSEVRESSFTVWVAERGELLELIVTPGLSDLFEVVHMSEDEANPFSRFLLTLPEYVETKEVSPLRLGAFPFLRYENGALYQLELDERVQEHLRALFVKAFPGMPVPYE</sequence>
<protein>
    <submittedName>
        <fullName evidence="2">Uncharacterized protein</fullName>
    </submittedName>
</protein>
<dbReference type="OrthoDB" id="2677302at2"/>
<accession>A0A3M8ASP9</accession>
<dbReference type="RefSeq" id="WP_122953051.1">
    <property type="nucleotide sequence ID" value="NZ_BJOD01000011.1"/>
</dbReference>
<evidence type="ECO:0000313" key="1">
    <source>
        <dbReference type="EMBL" id="GED25228.1"/>
    </source>
</evidence>
<reference evidence="2 3" key="1">
    <citation type="submission" date="2018-10" db="EMBL/GenBank/DDBJ databases">
        <title>Phylogenomics of Brevibacillus.</title>
        <authorList>
            <person name="Dunlap C."/>
        </authorList>
    </citation>
    <scope>NUCLEOTIDE SEQUENCE [LARGE SCALE GENOMIC DNA]</scope>
    <source>
        <strain evidence="2 3">NRRL NRS 1219</strain>
    </source>
</reference>
<evidence type="ECO:0000313" key="3">
    <source>
        <dbReference type="Proteomes" id="UP000276178"/>
    </source>
</evidence>
<comment type="caution">
    <text evidence="2">The sequence shown here is derived from an EMBL/GenBank/DDBJ whole genome shotgun (WGS) entry which is preliminary data.</text>
</comment>
<dbReference type="EMBL" id="RHHN01000042">
    <property type="protein sequence ID" value="RNB54159.1"/>
    <property type="molecule type" value="Genomic_DNA"/>
</dbReference>
<dbReference type="Proteomes" id="UP000276178">
    <property type="component" value="Unassembled WGS sequence"/>
</dbReference>
<evidence type="ECO:0000313" key="4">
    <source>
        <dbReference type="Proteomes" id="UP000317180"/>
    </source>
</evidence>
<name>A0A3M8ASP9_9BACL</name>
<proteinExistence type="predicted"/>
<dbReference type="Proteomes" id="UP000317180">
    <property type="component" value="Unassembled WGS sequence"/>
</dbReference>
<dbReference type="GeneID" id="82810776"/>
<dbReference type="AlphaFoldDB" id="A0A3M8ASP9"/>
<organism evidence="2 3">
    <name type="scientific">Brevibacillus agri</name>
    <dbReference type="NCBI Taxonomy" id="51101"/>
    <lineage>
        <taxon>Bacteria</taxon>
        <taxon>Bacillati</taxon>
        <taxon>Bacillota</taxon>
        <taxon>Bacilli</taxon>
        <taxon>Bacillales</taxon>
        <taxon>Paenibacillaceae</taxon>
        <taxon>Brevibacillus</taxon>
    </lineage>
</organism>
<dbReference type="EMBL" id="BJOD01000011">
    <property type="protein sequence ID" value="GED25228.1"/>
    <property type="molecule type" value="Genomic_DNA"/>
</dbReference>
<keyword evidence="4" id="KW-1185">Reference proteome</keyword>